<organism evidence="1 2">
    <name type="scientific">Chiloscyllium punctatum</name>
    <name type="common">Brownbanded bambooshark</name>
    <name type="synonym">Hemiscyllium punctatum</name>
    <dbReference type="NCBI Taxonomy" id="137246"/>
    <lineage>
        <taxon>Eukaryota</taxon>
        <taxon>Metazoa</taxon>
        <taxon>Chordata</taxon>
        <taxon>Craniata</taxon>
        <taxon>Vertebrata</taxon>
        <taxon>Chondrichthyes</taxon>
        <taxon>Elasmobranchii</taxon>
        <taxon>Galeomorphii</taxon>
        <taxon>Galeoidea</taxon>
        <taxon>Orectolobiformes</taxon>
        <taxon>Hemiscylliidae</taxon>
        <taxon>Chiloscyllium</taxon>
    </lineage>
</organism>
<dbReference type="Gene3D" id="3.40.50.300">
    <property type="entry name" value="P-loop containing nucleotide triphosphate hydrolases"/>
    <property type="match status" value="1"/>
</dbReference>
<sequence length="199" mass="22465">REFFTSPDGVDQIDAVCFVAQASLARLTPTQKYVFDSILSIFSKDIAENIRTLVTFADDQVPPVLEAINVAEVPCPKDKKGFPVHFKFNNSAIFAQRPAPGNFVNNTSPDIVSKEEEDEAYDNSFAAMFWKLGLNSMRKFFSALSKIETKSLRLTNEVLRERQQLQAAIEGLQPVIKVSLTKLEEIRRTEQALKQHQIN</sequence>
<feature type="non-terminal residue" evidence="1">
    <location>
        <position position="1"/>
    </location>
</feature>
<dbReference type="STRING" id="137246.A0A401TYZ6"/>
<evidence type="ECO:0000313" key="2">
    <source>
        <dbReference type="Proteomes" id="UP000287033"/>
    </source>
</evidence>
<proteinExistence type="predicted"/>
<evidence type="ECO:0000313" key="1">
    <source>
        <dbReference type="EMBL" id="GCC47859.1"/>
    </source>
</evidence>
<dbReference type="PANTHER" id="PTHR32046">
    <property type="entry name" value="G DOMAIN-CONTAINING PROTEIN"/>
    <property type="match status" value="1"/>
</dbReference>
<dbReference type="OrthoDB" id="8954335at2759"/>
<reference evidence="1 2" key="1">
    <citation type="journal article" date="2018" name="Nat. Ecol. Evol.">
        <title>Shark genomes provide insights into elasmobranch evolution and the origin of vertebrates.</title>
        <authorList>
            <person name="Hara Y"/>
            <person name="Yamaguchi K"/>
            <person name="Onimaru K"/>
            <person name="Kadota M"/>
            <person name="Koyanagi M"/>
            <person name="Keeley SD"/>
            <person name="Tatsumi K"/>
            <person name="Tanaka K"/>
            <person name="Motone F"/>
            <person name="Kageyama Y"/>
            <person name="Nozu R"/>
            <person name="Adachi N"/>
            <person name="Nishimura O"/>
            <person name="Nakagawa R"/>
            <person name="Tanegashima C"/>
            <person name="Kiyatake I"/>
            <person name="Matsumoto R"/>
            <person name="Murakumo K"/>
            <person name="Nishida K"/>
            <person name="Terakita A"/>
            <person name="Kuratani S"/>
            <person name="Sato K"/>
            <person name="Hyodo S Kuraku.S."/>
        </authorList>
    </citation>
    <scope>NUCLEOTIDE SEQUENCE [LARGE SCALE GENOMIC DNA]</scope>
</reference>
<dbReference type="EMBL" id="BEZZ01229751">
    <property type="protein sequence ID" value="GCC47859.1"/>
    <property type="molecule type" value="Genomic_DNA"/>
</dbReference>
<name>A0A401TYZ6_CHIPU</name>
<comment type="caution">
    <text evidence="1">The sequence shown here is derived from an EMBL/GenBank/DDBJ whole genome shotgun (WGS) entry which is preliminary data.</text>
</comment>
<protein>
    <submittedName>
        <fullName evidence="1">Uncharacterized protein</fullName>
    </submittedName>
</protein>
<keyword evidence="2" id="KW-1185">Reference proteome</keyword>
<dbReference type="Proteomes" id="UP000287033">
    <property type="component" value="Unassembled WGS sequence"/>
</dbReference>
<accession>A0A401TYZ6</accession>
<dbReference type="InterPro" id="IPR027417">
    <property type="entry name" value="P-loop_NTPase"/>
</dbReference>
<gene>
    <name evidence="1" type="ORF">chiPu_0032180</name>
</gene>
<feature type="non-terminal residue" evidence="1">
    <location>
        <position position="199"/>
    </location>
</feature>
<dbReference type="PANTHER" id="PTHR32046:SF14">
    <property type="match status" value="1"/>
</dbReference>
<dbReference type="AlphaFoldDB" id="A0A401TYZ6"/>